<dbReference type="InterPro" id="IPR015943">
    <property type="entry name" value="WD40/YVTN_repeat-like_dom_sf"/>
</dbReference>
<reference evidence="8" key="1">
    <citation type="submission" date="2015-08" db="EMBL/GenBank/DDBJ databases">
        <authorList>
            <person name="Babu N.S."/>
            <person name="Beckwith C.J."/>
            <person name="Beseler K.G."/>
            <person name="Brison A."/>
            <person name="Carone J.V."/>
            <person name="Caskin T.P."/>
            <person name="Diamond M."/>
            <person name="Durham M.E."/>
            <person name="Foxe J.M."/>
            <person name="Go M."/>
            <person name="Henderson B.A."/>
            <person name="Jones I.B."/>
            <person name="McGettigan J.A."/>
            <person name="Micheletti S.J."/>
            <person name="Nasrallah M.E."/>
            <person name="Ortiz D."/>
            <person name="Piller C.R."/>
            <person name="Privatt S.R."/>
            <person name="Schneider S.L."/>
            <person name="Sharp S."/>
            <person name="Smith T.C."/>
            <person name="Stanton J.D."/>
            <person name="Ullery H.E."/>
            <person name="Wilson R.J."/>
            <person name="Serrano M.G."/>
            <person name="Buck G."/>
            <person name="Lee V."/>
            <person name="Wang Y."/>
            <person name="Carvalho R."/>
            <person name="Voegtly L."/>
            <person name="Shi R."/>
            <person name="Duckworth R."/>
            <person name="Johnson A."/>
            <person name="Loviza R."/>
            <person name="Walstead R."/>
            <person name="Shah Z."/>
            <person name="Kiflezghi M."/>
            <person name="Wade K."/>
            <person name="Ball S.L."/>
            <person name="Bradley K.W."/>
            <person name="Asai D.J."/>
            <person name="Bowman C.A."/>
            <person name="Russell D.A."/>
            <person name="Pope W.H."/>
            <person name="Jacobs-Sera D."/>
            <person name="Hendrix R.W."/>
            <person name="Hatfull G.F."/>
        </authorList>
    </citation>
    <scope>NUCLEOTIDE SEQUENCE</scope>
</reference>
<dbReference type="InterPro" id="IPR001680">
    <property type="entry name" value="WD40_rpt"/>
</dbReference>
<organism evidence="8">
    <name type="scientific">Auxenochlorella protothecoides</name>
    <name type="common">Green microalga</name>
    <name type="synonym">Chlorella protothecoides</name>
    <dbReference type="NCBI Taxonomy" id="3075"/>
    <lineage>
        <taxon>Eukaryota</taxon>
        <taxon>Viridiplantae</taxon>
        <taxon>Chlorophyta</taxon>
        <taxon>core chlorophytes</taxon>
        <taxon>Trebouxiophyceae</taxon>
        <taxon>Chlorellales</taxon>
        <taxon>Chlorellaceae</taxon>
        <taxon>Auxenochlorella</taxon>
    </lineage>
</organism>
<comment type="similarity">
    <text evidence="5">Belongs to the DPH7 family.</text>
</comment>
<dbReference type="Pfam" id="PF00400">
    <property type="entry name" value="WD40"/>
    <property type="match status" value="1"/>
</dbReference>
<evidence type="ECO:0000256" key="7">
    <source>
        <dbReference type="ARBA" id="ARBA00047551"/>
    </source>
</evidence>
<name>A0A1D2A7H0_AUXPR</name>
<dbReference type="GO" id="GO:0017183">
    <property type="term" value="P:protein histidyl modification to diphthamide"/>
    <property type="evidence" value="ECO:0007669"/>
    <property type="project" value="TreeGrafter"/>
</dbReference>
<dbReference type="SUPFAM" id="SSF50978">
    <property type="entry name" value="WD40 repeat-like"/>
    <property type="match status" value="1"/>
</dbReference>
<dbReference type="PANTHER" id="PTHR46042">
    <property type="entry name" value="DIPHTHINE METHYLTRANSFERASE"/>
    <property type="match status" value="1"/>
</dbReference>
<gene>
    <name evidence="8" type="ORF">g.96317</name>
</gene>
<evidence type="ECO:0000313" key="8">
    <source>
        <dbReference type="EMBL" id="JAT75114.1"/>
    </source>
</evidence>
<dbReference type="EMBL" id="GDKF01003508">
    <property type="protein sequence ID" value="JAT75114.1"/>
    <property type="molecule type" value="Transcribed_RNA"/>
</dbReference>
<accession>A0A1D2A7H0</accession>
<sequence>MPACTLATATLTENTDVVAWCPSSRHTDLLAVGTYQLDESSGLRAGHAYMYRVRREGPEVLQLEAEARCAGVFDLAWHPSSSSTPLLAMALSDGTLRLTGQDLVTIASSTPQPDSDALACCVDWRRDSQPPDTARLLASYSDGDAARLQATPAGLTTLERWSAHSLEAWAVAADPWQPALCFTGGDDCALRAWDERAPASPAWADRREHGAGVCCILPSTHTEHLVATGSYDEAARAWDLRWPGRPLLLSKISTGGGVWRLRWHPTDPQLVLAACMQHGFQVLRLRPGSGEWAVEERYAHQQTLAYGADWQRRGGDQAGPFAVATASFYDNALHVWQPATQA</sequence>
<comment type="pathway">
    <text evidence="1">Protein modification; peptidyl-diphthamide biosynthesis.</text>
</comment>
<keyword evidence="2" id="KW-0853">WD repeat</keyword>
<dbReference type="InterPro" id="IPR052415">
    <property type="entry name" value="Diphthine_MTase"/>
</dbReference>
<dbReference type="GO" id="GO:0061685">
    <property type="term" value="F:diphthine methylesterase activity"/>
    <property type="evidence" value="ECO:0007669"/>
    <property type="project" value="UniProtKB-EC"/>
</dbReference>
<evidence type="ECO:0000256" key="6">
    <source>
        <dbReference type="ARBA" id="ARBA00039131"/>
    </source>
</evidence>
<evidence type="ECO:0000256" key="1">
    <source>
        <dbReference type="ARBA" id="ARBA00005156"/>
    </source>
</evidence>
<keyword evidence="4" id="KW-0378">Hydrolase</keyword>
<evidence type="ECO:0000256" key="2">
    <source>
        <dbReference type="ARBA" id="ARBA00022574"/>
    </source>
</evidence>
<proteinExistence type="inferred from homology"/>
<evidence type="ECO:0000256" key="5">
    <source>
        <dbReference type="ARBA" id="ARBA00038092"/>
    </source>
</evidence>
<dbReference type="EC" id="3.1.1.97" evidence="6"/>
<dbReference type="InterPro" id="IPR036322">
    <property type="entry name" value="WD40_repeat_dom_sf"/>
</dbReference>
<dbReference type="GO" id="GO:0005737">
    <property type="term" value="C:cytoplasm"/>
    <property type="evidence" value="ECO:0007669"/>
    <property type="project" value="TreeGrafter"/>
</dbReference>
<keyword evidence="3" id="KW-0677">Repeat</keyword>
<dbReference type="Gene3D" id="2.130.10.10">
    <property type="entry name" value="YVTN repeat-like/Quinoprotein amine dehydrogenase"/>
    <property type="match status" value="1"/>
</dbReference>
<protein>
    <recommendedName>
        <fullName evidence="6">methylated diphthine methylhydrolase</fullName>
        <ecNumber evidence="6">3.1.1.97</ecNumber>
    </recommendedName>
</protein>
<dbReference type="AlphaFoldDB" id="A0A1D2A7H0"/>
<dbReference type="SMART" id="SM00320">
    <property type="entry name" value="WD40"/>
    <property type="match status" value="4"/>
</dbReference>
<dbReference type="PANTHER" id="PTHR46042:SF1">
    <property type="entry name" value="DIPHTHINE METHYLTRANSFERASE"/>
    <property type="match status" value="1"/>
</dbReference>
<comment type="catalytic activity">
    <reaction evidence="7">
        <text>diphthine methyl ester-[translation elongation factor 2] + H2O = diphthine-[translation elongation factor 2] + methanol + H(+)</text>
        <dbReference type="Rhea" id="RHEA:42656"/>
        <dbReference type="Rhea" id="RHEA-COMP:10172"/>
        <dbReference type="Rhea" id="RHEA-COMP:10173"/>
        <dbReference type="ChEBI" id="CHEBI:15377"/>
        <dbReference type="ChEBI" id="CHEBI:15378"/>
        <dbReference type="ChEBI" id="CHEBI:17790"/>
        <dbReference type="ChEBI" id="CHEBI:79005"/>
        <dbReference type="ChEBI" id="CHEBI:82696"/>
        <dbReference type="EC" id="3.1.1.97"/>
    </reaction>
</comment>
<evidence type="ECO:0000256" key="4">
    <source>
        <dbReference type="ARBA" id="ARBA00022801"/>
    </source>
</evidence>
<evidence type="ECO:0000256" key="3">
    <source>
        <dbReference type="ARBA" id="ARBA00022737"/>
    </source>
</evidence>